<dbReference type="EMBL" id="BAABGY010000011">
    <property type="protein sequence ID" value="GAA4339662.1"/>
    <property type="molecule type" value="Genomic_DNA"/>
</dbReference>
<evidence type="ECO:0000256" key="1">
    <source>
        <dbReference type="SAM" id="SignalP"/>
    </source>
</evidence>
<feature type="chain" id="PRO_5045516405" description="Conjugal transfer protein TraI" evidence="1">
    <location>
        <begin position="23"/>
        <end position="224"/>
    </location>
</feature>
<comment type="caution">
    <text evidence="2">The sequence shown here is derived from an EMBL/GenBank/DDBJ whole genome shotgun (WGS) entry which is preliminary data.</text>
</comment>
<keyword evidence="1" id="KW-0732">Signal</keyword>
<sequence length="224" mass="25697">MKKHLICLLLAVFTALARPAAAQDPITLIIKEGIKKVIVAVDLKIQRIQTKTIWLQNAQKAVENTMSKLKLDEISEWTERQRKLYSDYFEELRKVKDALAYYHRLKSLIDKQRLLVEAYGRAWSGVRRDRHFTPEEVAYMGNVYSGILAESVRNLEGLQLIVRSFTTQMSDGERLALIDKTAAAIEANYADLRAFTNGNVQLSLQRSRDLKETAVVRNLYGLHF</sequence>
<accession>A0ABP8HI24</accession>
<feature type="signal peptide" evidence="1">
    <location>
        <begin position="1"/>
        <end position="22"/>
    </location>
</feature>
<evidence type="ECO:0000313" key="2">
    <source>
        <dbReference type="EMBL" id="GAA4339662.1"/>
    </source>
</evidence>
<reference evidence="3" key="1">
    <citation type="journal article" date="2019" name="Int. J. Syst. Evol. Microbiol.">
        <title>The Global Catalogue of Microorganisms (GCM) 10K type strain sequencing project: providing services to taxonomists for standard genome sequencing and annotation.</title>
        <authorList>
            <consortium name="The Broad Institute Genomics Platform"/>
            <consortium name="The Broad Institute Genome Sequencing Center for Infectious Disease"/>
            <person name="Wu L."/>
            <person name="Ma J."/>
        </authorList>
    </citation>
    <scope>NUCLEOTIDE SEQUENCE [LARGE SCALE GENOMIC DNA]</scope>
    <source>
        <strain evidence="3">JCM 17919</strain>
    </source>
</reference>
<keyword evidence="3" id="KW-1185">Reference proteome</keyword>
<gene>
    <name evidence="2" type="ORF">GCM10023184_36920</name>
</gene>
<organism evidence="2 3">
    <name type="scientific">Flaviaesturariibacter amylovorans</name>
    <dbReference type="NCBI Taxonomy" id="1084520"/>
    <lineage>
        <taxon>Bacteria</taxon>
        <taxon>Pseudomonadati</taxon>
        <taxon>Bacteroidota</taxon>
        <taxon>Chitinophagia</taxon>
        <taxon>Chitinophagales</taxon>
        <taxon>Chitinophagaceae</taxon>
        <taxon>Flaviaestuariibacter</taxon>
    </lineage>
</organism>
<proteinExistence type="predicted"/>
<evidence type="ECO:0000313" key="3">
    <source>
        <dbReference type="Proteomes" id="UP001501725"/>
    </source>
</evidence>
<name>A0ABP8HI24_9BACT</name>
<dbReference type="Proteomes" id="UP001501725">
    <property type="component" value="Unassembled WGS sequence"/>
</dbReference>
<dbReference type="RefSeq" id="WP_345257313.1">
    <property type="nucleotide sequence ID" value="NZ_BAABGY010000011.1"/>
</dbReference>
<evidence type="ECO:0008006" key="4">
    <source>
        <dbReference type="Google" id="ProtNLM"/>
    </source>
</evidence>
<protein>
    <recommendedName>
        <fullName evidence="4">Conjugal transfer protein TraI</fullName>
    </recommendedName>
</protein>